<keyword evidence="4" id="KW-0233">DNA recombination</keyword>
<dbReference type="PANTHER" id="PTHR30349">
    <property type="entry name" value="PHAGE INTEGRASE-RELATED"/>
    <property type="match status" value="1"/>
</dbReference>
<dbReference type="GO" id="GO:0003677">
    <property type="term" value="F:DNA binding"/>
    <property type="evidence" value="ECO:0007669"/>
    <property type="project" value="UniProtKB-KW"/>
</dbReference>
<evidence type="ECO:0000313" key="7">
    <source>
        <dbReference type="EMBL" id="VVO72824.1"/>
    </source>
</evidence>
<name>A0A8H2RQY1_PSEFL</name>
<protein>
    <recommendedName>
        <fullName evidence="6">Tyr recombinase domain-containing protein</fullName>
    </recommendedName>
</protein>
<dbReference type="InterPro" id="IPR050090">
    <property type="entry name" value="Tyrosine_recombinase_XerCD"/>
</dbReference>
<comment type="caution">
    <text evidence="7">The sequence shown here is derived from an EMBL/GenBank/DDBJ whole genome shotgun (WGS) entry which is preliminary data.</text>
</comment>
<feature type="region of interest" description="Disordered" evidence="5">
    <location>
        <begin position="306"/>
        <end position="325"/>
    </location>
</feature>
<dbReference type="EMBL" id="CABVIE010000003">
    <property type="protein sequence ID" value="VVO72824.1"/>
    <property type="molecule type" value="Genomic_DNA"/>
</dbReference>
<comment type="similarity">
    <text evidence="1">Belongs to the 'phage' integrase family.</text>
</comment>
<gene>
    <name evidence="7" type="ORF">PS900_01403</name>
</gene>
<dbReference type="SUPFAM" id="SSF56349">
    <property type="entry name" value="DNA breaking-rejoining enzymes"/>
    <property type="match status" value="1"/>
</dbReference>
<keyword evidence="2" id="KW-0229">DNA integration</keyword>
<sequence length="520" mass="58341">MSSTILLYYYQPDGARMADYLIQKSGESTWYVRLAVPADVQNAMGGRTVLIQSLKTGLRSEAMNLRLPVLAGWKAQFKAARDKQSNRGEAWKERLSEDAQDFSQIFRQLKTDVALGESKPAQLNIDPADLEEFRKFVFNDTESGQRRRAEADAVYAKQGLEGELAAHDFAHKLLLETLGELIAYANDFSASETEEMQVILTDPAAYKIKSPITKQRISTFRQHREARNVATKTIDQQQSKLEKLSAYLAKESRQLDFDAISAWLDSLKLASKTLTQYLLAGNVFWKWAMKHDARWRDVFKDKANPFENHELPQTRGKERADRQRKDFQPNEITELHTAALATNHKTLADLILLGAYTGARIEELCQLKTEHVIKSDGIESFDIVDSKTAAGIRVVPIHPALTSIVERLRSESKDGYLIPSDSKNKYGIRSDALSKAFGRLKEAHGYGRQHVFHSIRKTVITQLVRAGIPGTLIAELVGHETGTVTFDVYSQGASSAQKLDAISKLSLPSQHRPDPATLLE</sequence>
<accession>A0A8H2RQY1</accession>
<dbReference type="Gene3D" id="1.10.443.10">
    <property type="entry name" value="Intergrase catalytic core"/>
    <property type="match status" value="1"/>
</dbReference>
<dbReference type="GO" id="GO:0006310">
    <property type="term" value="P:DNA recombination"/>
    <property type="evidence" value="ECO:0007669"/>
    <property type="project" value="UniProtKB-KW"/>
</dbReference>
<dbReference type="Pfam" id="PF20172">
    <property type="entry name" value="DUF6538"/>
    <property type="match status" value="1"/>
</dbReference>
<dbReference type="InterPro" id="IPR011010">
    <property type="entry name" value="DNA_brk_join_enz"/>
</dbReference>
<dbReference type="InterPro" id="IPR002104">
    <property type="entry name" value="Integrase_catalytic"/>
</dbReference>
<dbReference type="PROSITE" id="PS51898">
    <property type="entry name" value="TYR_RECOMBINASE"/>
    <property type="match status" value="1"/>
</dbReference>
<organism evidence="7 8">
    <name type="scientific">Pseudomonas fluorescens</name>
    <dbReference type="NCBI Taxonomy" id="294"/>
    <lineage>
        <taxon>Bacteria</taxon>
        <taxon>Pseudomonadati</taxon>
        <taxon>Pseudomonadota</taxon>
        <taxon>Gammaproteobacteria</taxon>
        <taxon>Pseudomonadales</taxon>
        <taxon>Pseudomonadaceae</taxon>
        <taxon>Pseudomonas</taxon>
    </lineage>
</organism>
<dbReference type="Proteomes" id="UP000325723">
    <property type="component" value="Unassembled WGS sequence"/>
</dbReference>
<feature type="domain" description="Tyr recombinase" evidence="6">
    <location>
        <begin position="322"/>
        <end position="504"/>
    </location>
</feature>
<dbReference type="GO" id="GO:0015074">
    <property type="term" value="P:DNA integration"/>
    <property type="evidence" value="ECO:0007669"/>
    <property type="project" value="UniProtKB-KW"/>
</dbReference>
<evidence type="ECO:0000256" key="5">
    <source>
        <dbReference type="SAM" id="MobiDB-lite"/>
    </source>
</evidence>
<dbReference type="Gene3D" id="1.10.150.130">
    <property type="match status" value="1"/>
</dbReference>
<dbReference type="InterPro" id="IPR013762">
    <property type="entry name" value="Integrase-like_cat_sf"/>
</dbReference>
<evidence type="ECO:0000256" key="3">
    <source>
        <dbReference type="ARBA" id="ARBA00023125"/>
    </source>
</evidence>
<dbReference type="InterPro" id="IPR010998">
    <property type="entry name" value="Integrase_recombinase_N"/>
</dbReference>
<proteinExistence type="inferred from homology"/>
<dbReference type="Pfam" id="PF00589">
    <property type="entry name" value="Phage_integrase"/>
    <property type="match status" value="1"/>
</dbReference>
<dbReference type="AlphaFoldDB" id="A0A8H2RQY1"/>
<evidence type="ECO:0000256" key="4">
    <source>
        <dbReference type="ARBA" id="ARBA00023172"/>
    </source>
</evidence>
<evidence type="ECO:0000256" key="1">
    <source>
        <dbReference type="ARBA" id="ARBA00008857"/>
    </source>
</evidence>
<keyword evidence="3" id="KW-0238">DNA-binding</keyword>
<dbReference type="PANTHER" id="PTHR30349:SF41">
    <property type="entry name" value="INTEGRASE_RECOMBINASE PROTEIN MJ0367-RELATED"/>
    <property type="match status" value="1"/>
</dbReference>
<evidence type="ECO:0000256" key="2">
    <source>
        <dbReference type="ARBA" id="ARBA00022908"/>
    </source>
</evidence>
<evidence type="ECO:0000313" key="8">
    <source>
        <dbReference type="Proteomes" id="UP000325723"/>
    </source>
</evidence>
<dbReference type="CDD" id="cd01184">
    <property type="entry name" value="INT_C_like_1"/>
    <property type="match status" value="1"/>
</dbReference>
<dbReference type="InterPro" id="IPR046668">
    <property type="entry name" value="DUF6538"/>
</dbReference>
<evidence type="ECO:0000259" key="6">
    <source>
        <dbReference type="PROSITE" id="PS51898"/>
    </source>
</evidence>
<reference evidence="7 8" key="1">
    <citation type="submission" date="2019-09" db="EMBL/GenBank/DDBJ databases">
        <authorList>
            <person name="Chandra G."/>
            <person name="Truman W A."/>
        </authorList>
    </citation>
    <scope>NUCLEOTIDE SEQUENCE [LARGE SCALE GENOMIC DNA]</scope>
    <source>
        <strain evidence="7">PS900</strain>
    </source>
</reference>